<feature type="transmembrane region" description="Helical" evidence="2">
    <location>
        <begin position="203"/>
        <end position="223"/>
    </location>
</feature>
<dbReference type="Proteomes" id="UP001153069">
    <property type="component" value="Unassembled WGS sequence"/>
</dbReference>
<evidence type="ECO:0000256" key="1">
    <source>
        <dbReference type="SAM" id="MobiDB-lite"/>
    </source>
</evidence>
<keyword evidence="4" id="KW-1185">Reference proteome</keyword>
<organism evidence="3 4">
    <name type="scientific">Seminavis robusta</name>
    <dbReference type="NCBI Taxonomy" id="568900"/>
    <lineage>
        <taxon>Eukaryota</taxon>
        <taxon>Sar</taxon>
        <taxon>Stramenopiles</taxon>
        <taxon>Ochrophyta</taxon>
        <taxon>Bacillariophyta</taxon>
        <taxon>Bacillariophyceae</taxon>
        <taxon>Bacillariophycidae</taxon>
        <taxon>Naviculales</taxon>
        <taxon>Naviculaceae</taxon>
        <taxon>Seminavis</taxon>
    </lineage>
</organism>
<evidence type="ECO:0008006" key="5">
    <source>
        <dbReference type="Google" id="ProtNLM"/>
    </source>
</evidence>
<proteinExistence type="predicted"/>
<feature type="compositionally biased region" description="Polar residues" evidence="1">
    <location>
        <begin position="140"/>
        <end position="156"/>
    </location>
</feature>
<evidence type="ECO:0000256" key="2">
    <source>
        <dbReference type="SAM" id="Phobius"/>
    </source>
</evidence>
<reference evidence="3" key="1">
    <citation type="submission" date="2020-06" db="EMBL/GenBank/DDBJ databases">
        <authorList>
            <consortium name="Plant Systems Biology data submission"/>
        </authorList>
    </citation>
    <scope>NUCLEOTIDE SEQUENCE</scope>
    <source>
        <strain evidence="3">D6</strain>
    </source>
</reference>
<keyword evidence="2" id="KW-0812">Transmembrane</keyword>
<dbReference type="EMBL" id="CAICTM010000515">
    <property type="protein sequence ID" value="CAB9512065.1"/>
    <property type="molecule type" value="Genomic_DNA"/>
</dbReference>
<feature type="region of interest" description="Disordered" evidence="1">
    <location>
        <begin position="128"/>
        <end position="164"/>
    </location>
</feature>
<feature type="transmembrane region" description="Helical" evidence="2">
    <location>
        <begin position="235"/>
        <end position="258"/>
    </location>
</feature>
<comment type="caution">
    <text evidence="3">The sequence shown here is derived from an EMBL/GenBank/DDBJ whole genome shotgun (WGS) entry which is preliminary data.</text>
</comment>
<dbReference type="OrthoDB" id="48910at2759"/>
<feature type="transmembrane region" description="Helical" evidence="2">
    <location>
        <begin position="45"/>
        <end position="71"/>
    </location>
</feature>
<name>A0A9N8HH36_9STRA</name>
<feature type="transmembrane region" description="Helical" evidence="2">
    <location>
        <begin position="91"/>
        <end position="110"/>
    </location>
</feature>
<evidence type="ECO:0000313" key="4">
    <source>
        <dbReference type="Proteomes" id="UP001153069"/>
    </source>
</evidence>
<keyword evidence="2" id="KW-0472">Membrane</keyword>
<feature type="transmembrane region" description="Helical" evidence="2">
    <location>
        <begin position="12"/>
        <end position="33"/>
    </location>
</feature>
<accession>A0A9N8HH36</accession>
<gene>
    <name evidence="3" type="ORF">SEMRO_516_G158540.1</name>
</gene>
<protein>
    <recommendedName>
        <fullName evidence="5">Transmembrane protein</fullName>
    </recommendedName>
</protein>
<sequence>MMSFEVSGVGLLGASVTVAATTLDDAVWLVPYVGSSSKWSTSARVVHAFLFLLTLLSLAVASVLVAFFITRSVTLTSSSTVTDENSKRQEILMGAIAATLCWILAIFFYVKKWLKRRRRQRQEEERLIRLQDGESEGPNYDSTKGTTSSSPENQPPSEDHGDPTGLSCSSIGTVISLTMLGALDELSYFPALLVGKIFTPWEICLGTLLAAIFILLIVTCCLARCKPLADCLDRIPIYTVIALFATILTLGVLFDALWDDR</sequence>
<evidence type="ECO:0000313" key="3">
    <source>
        <dbReference type="EMBL" id="CAB9512065.1"/>
    </source>
</evidence>
<dbReference type="AlphaFoldDB" id="A0A9N8HH36"/>
<keyword evidence="2" id="KW-1133">Transmembrane helix</keyword>